<evidence type="ECO:0000313" key="8">
    <source>
        <dbReference type="Proteomes" id="UP000001058"/>
    </source>
</evidence>
<dbReference type="OrthoDB" id="201153at2759"/>
<dbReference type="eggNOG" id="KOG1234">
    <property type="taxonomic scope" value="Eukaryota"/>
</dbReference>
<dbReference type="EMBL" id="GL378361">
    <property type="protein sequence ID" value="EFJ44777.1"/>
    <property type="molecule type" value="Genomic_DNA"/>
</dbReference>
<evidence type="ECO:0000256" key="4">
    <source>
        <dbReference type="ARBA" id="ARBA00022840"/>
    </source>
</evidence>
<feature type="region of interest" description="Disordered" evidence="5">
    <location>
        <begin position="335"/>
        <end position="354"/>
    </location>
</feature>
<evidence type="ECO:0000256" key="5">
    <source>
        <dbReference type="SAM" id="MobiDB-lite"/>
    </source>
</evidence>
<evidence type="ECO:0000313" key="7">
    <source>
        <dbReference type="EMBL" id="EFJ44777.1"/>
    </source>
</evidence>
<organism evidence="8">
    <name type="scientific">Volvox carteri f. nagariensis</name>
    <dbReference type="NCBI Taxonomy" id="3068"/>
    <lineage>
        <taxon>Eukaryota</taxon>
        <taxon>Viridiplantae</taxon>
        <taxon>Chlorophyta</taxon>
        <taxon>core chlorophytes</taxon>
        <taxon>Chlorophyceae</taxon>
        <taxon>CS clade</taxon>
        <taxon>Chlamydomonadales</taxon>
        <taxon>Volvocaceae</taxon>
        <taxon>Volvox</taxon>
    </lineage>
</organism>
<dbReference type="InterPro" id="IPR034646">
    <property type="entry name" value="ADCK3_dom"/>
</dbReference>
<dbReference type="PANTHER" id="PTHR43851:SF3">
    <property type="entry name" value="COENZYME Q8"/>
    <property type="match status" value="1"/>
</dbReference>
<accession>D8U616</accession>
<dbReference type="Gene3D" id="1.10.510.10">
    <property type="entry name" value="Transferase(Phosphotransferase) domain 1"/>
    <property type="match status" value="1"/>
</dbReference>
<name>D8U616_VOLCA</name>
<dbReference type="STRING" id="3068.D8U616"/>
<dbReference type="GO" id="GO:0005524">
    <property type="term" value="F:ATP binding"/>
    <property type="evidence" value="ECO:0007669"/>
    <property type="project" value="UniProtKB-KW"/>
</dbReference>
<protein>
    <recommendedName>
        <fullName evidence="6">ABC1 atypical kinase-like domain-containing protein</fullName>
    </recommendedName>
</protein>
<feature type="domain" description="ABC1 atypical kinase-like" evidence="6">
    <location>
        <begin position="76"/>
        <end position="222"/>
    </location>
</feature>
<dbReference type="GO" id="GO:0006744">
    <property type="term" value="P:ubiquinone biosynthetic process"/>
    <property type="evidence" value="ECO:0007669"/>
    <property type="project" value="TreeGrafter"/>
</dbReference>
<dbReference type="InterPro" id="IPR011009">
    <property type="entry name" value="Kinase-like_dom_sf"/>
</dbReference>
<dbReference type="KEGG" id="vcn:VOLCADRAFT_106237"/>
<dbReference type="RefSeq" id="XP_002954060.1">
    <property type="nucleotide sequence ID" value="XM_002954014.1"/>
</dbReference>
<keyword evidence="8" id="KW-1185">Reference proteome</keyword>
<dbReference type="GeneID" id="9626004"/>
<proteinExistence type="inferred from homology"/>
<sequence>MRGAALKIGQMLSIQDESVLPPQVQAALERVRAGADVMPRSQLEGVLVSELGPDWQQQLREFDWEPRAAASIGQVAKRELALECDYTYELACQQRYRALISSDPALSAHFHVPDVVPSLSSQRILTSEWVRGIPIDKVRELPQPVRDAVGSRLLQLTLRELFEWRFMQTDPNWGNFLYDTEADRLNLIDFGASKDYPEGFVVDYLRMVAACAERDRQGVLDMSVKLGFLTGDESEVMLDAHTQAGFVVGVPFAAPGLYDFGSHGGMTARVSELGSVMLKHRLTPPPQESYSLHRKLSGAFLACMKLKARVPCREMFFRTYEAQLGPYVPPITAITEPPQPSEVEAQTAVQGRGG</sequence>
<dbReference type="PANTHER" id="PTHR43851">
    <property type="match status" value="1"/>
</dbReference>
<evidence type="ECO:0000256" key="2">
    <source>
        <dbReference type="ARBA" id="ARBA00022679"/>
    </source>
</evidence>
<evidence type="ECO:0000259" key="6">
    <source>
        <dbReference type="Pfam" id="PF03109"/>
    </source>
</evidence>
<dbReference type="CDD" id="cd13970">
    <property type="entry name" value="ABC1_ADCK3"/>
    <property type="match status" value="1"/>
</dbReference>
<evidence type="ECO:0000256" key="3">
    <source>
        <dbReference type="ARBA" id="ARBA00022741"/>
    </source>
</evidence>
<dbReference type="InParanoid" id="D8U616"/>
<keyword evidence="2" id="KW-0808">Transferase</keyword>
<dbReference type="Pfam" id="PF03109">
    <property type="entry name" value="ABC1"/>
    <property type="match status" value="1"/>
</dbReference>
<evidence type="ECO:0000256" key="1">
    <source>
        <dbReference type="ARBA" id="ARBA00009670"/>
    </source>
</evidence>
<dbReference type="FunCoup" id="D8U616">
    <property type="interactions" value="1320"/>
</dbReference>
<gene>
    <name evidence="7" type="ORF">VOLCADRAFT_106237</name>
</gene>
<dbReference type="InterPro" id="IPR004147">
    <property type="entry name" value="ABC1_dom"/>
</dbReference>
<dbReference type="AlphaFoldDB" id="D8U616"/>
<keyword evidence="4" id="KW-0067">ATP-binding</keyword>
<comment type="similarity">
    <text evidence="1">Belongs to the protein kinase superfamily. ADCK protein kinase family.</text>
</comment>
<dbReference type="Proteomes" id="UP000001058">
    <property type="component" value="Unassembled WGS sequence"/>
</dbReference>
<dbReference type="SUPFAM" id="SSF56112">
    <property type="entry name" value="Protein kinase-like (PK-like)"/>
    <property type="match status" value="1"/>
</dbReference>
<reference evidence="7 8" key="1">
    <citation type="journal article" date="2010" name="Science">
        <title>Genomic analysis of organismal complexity in the multicellular green alga Volvox carteri.</title>
        <authorList>
            <person name="Prochnik S.E."/>
            <person name="Umen J."/>
            <person name="Nedelcu A.M."/>
            <person name="Hallmann A."/>
            <person name="Miller S.M."/>
            <person name="Nishii I."/>
            <person name="Ferris P."/>
            <person name="Kuo A."/>
            <person name="Mitros T."/>
            <person name="Fritz-Laylin L.K."/>
            <person name="Hellsten U."/>
            <person name="Chapman J."/>
            <person name="Simakov O."/>
            <person name="Rensing S.A."/>
            <person name="Terry A."/>
            <person name="Pangilinan J."/>
            <person name="Kapitonov V."/>
            <person name="Jurka J."/>
            <person name="Salamov A."/>
            <person name="Shapiro H."/>
            <person name="Schmutz J."/>
            <person name="Grimwood J."/>
            <person name="Lindquist E."/>
            <person name="Lucas S."/>
            <person name="Grigoriev I.V."/>
            <person name="Schmitt R."/>
            <person name="Kirk D."/>
            <person name="Rokhsar D.S."/>
        </authorList>
    </citation>
    <scope>NUCLEOTIDE SEQUENCE [LARGE SCALE GENOMIC DNA]</scope>
    <source>
        <strain evidence="8">f. Nagariensis / Eve</strain>
    </source>
</reference>
<dbReference type="InterPro" id="IPR051409">
    <property type="entry name" value="Atypical_kinase_ADCK"/>
</dbReference>
<keyword evidence="3" id="KW-0547">Nucleotide-binding</keyword>
<dbReference type="GO" id="GO:0016740">
    <property type="term" value="F:transferase activity"/>
    <property type="evidence" value="ECO:0007669"/>
    <property type="project" value="UniProtKB-KW"/>
</dbReference>